<keyword evidence="1" id="KW-0812">Transmembrane</keyword>
<organism evidence="2 3">
    <name type="scientific">Candidatus Anaerostipes excrementavium</name>
    <dbReference type="NCBI Taxonomy" id="2838463"/>
    <lineage>
        <taxon>Bacteria</taxon>
        <taxon>Bacillati</taxon>
        <taxon>Bacillota</taxon>
        <taxon>Clostridia</taxon>
        <taxon>Lachnospirales</taxon>
        <taxon>Lachnospiraceae</taxon>
        <taxon>Anaerostipes</taxon>
    </lineage>
</organism>
<proteinExistence type="predicted"/>
<protein>
    <submittedName>
        <fullName evidence="2">ABC-2 transporter permease</fullName>
    </submittedName>
</protein>
<sequence>MKGLLLKDWYELCYQYGWFLLLLVAAGLTAATGLPNATFWGCYMMIMVAMIPLNSMGYDEKSGWQIYSRCFPVPSKQLVAEKYLLGIIAQFGALCVYLLFSAIFLLVPEIGNSKDEFFMILSLMITIGFVPLAVMMPLNIRFGLEKARIILILFLITASIGMGAIFAGVDGIPLIRDFFASLNPYIIYGILPLISICLLAVSYVISIRVHQKKES</sequence>
<accession>A0A9D2B9Q4</accession>
<feature type="transmembrane region" description="Helical" evidence="1">
    <location>
        <begin position="185"/>
        <end position="205"/>
    </location>
</feature>
<dbReference type="Proteomes" id="UP000886721">
    <property type="component" value="Unassembled WGS sequence"/>
</dbReference>
<name>A0A9D2B9Q4_9FIRM</name>
<comment type="caution">
    <text evidence="2">The sequence shown here is derived from an EMBL/GenBank/DDBJ whole genome shotgun (WGS) entry which is preliminary data.</text>
</comment>
<keyword evidence="1" id="KW-1133">Transmembrane helix</keyword>
<feature type="transmembrane region" description="Helical" evidence="1">
    <location>
        <begin position="83"/>
        <end position="105"/>
    </location>
</feature>
<dbReference type="InterPro" id="IPR025699">
    <property type="entry name" value="ABC2_memb-like"/>
</dbReference>
<reference evidence="2" key="1">
    <citation type="journal article" date="2021" name="PeerJ">
        <title>Extensive microbial diversity within the chicken gut microbiome revealed by metagenomics and culture.</title>
        <authorList>
            <person name="Gilroy R."/>
            <person name="Ravi A."/>
            <person name="Getino M."/>
            <person name="Pursley I."/>
            <person name="Horton D.L."/>
            <person name="Alikhan N.F."/>
            <person name="Baker D."/>
            <person name="Gharbi K."/>
            <person name="Hall N."/>
            <person name="Watson M."/>
            <person name="Adriaenssens E.M."/>
            <person name="Foster-Nyarko E."/>
            <person name="Jarju S."/>
            <person name="Secka A."/>
            <person name="Antonio M."/>
            <person name="Oren A."/>
            <person name="Chaudhuri R.R."/>
            <person name="La Ragione R."/>
            <person name="Hildebrand F."/>
            <person name="Pallen M.J."/>
        </authorList>
    </citation>
    <scope>NUCLEOTIDE SEQUENCE</scope>
    <source>
        <strain evidence="2">CHK191-13928</strain>
    </source>
</reference>
<evidence type="ECO:0000313" key="2">
    <source>
        <dbReference type="EMBL" id="HIX68485.1"/>
    </source>
</evidence>
<feature type="transmembrane region" description="Helical" evidence="1">
    <location>
        <begin position="150"/>
        <end position="169"/>
    </location>
</feature>
<reference evidence="2" key="2">
    <citation type="submission" date="2021-04" db="EMBL/GenBank/DDBJ databases">
        <authorList>
            <person name="Gilroy R."/>
        </authorList>
    </citation>
    <scope>NUCLEOTIDE SEQUENCE</scope>
    <source>
        <strain evidence="2">CHK191-13928</strain>
    </source>
</reference>
<keyword evidence="1" id="KW-0472">Membrane</keyword>
<feature type="transmembrane region" description="Helical" evidence="1">
    <location>
        <begin position="12"/>
        <end position="31"/>
    </location>
</feature>
<evidence type="ECO:0000313" key="3">
    <source>
        <dbReference type="Proteomes" id="UP000886721"/>
    </source>
</evidence>
<dbReference type="Pfam" id="PF13346">
    <property type="entry name" value="ABC2_membrane_5"/>
    <property type="match status" value="1"/>
</dbReference>
<feature type="transmembrane region" description="Helical" evidence="1">
    <location>
        <begin position="117"/>
        <end position="138"/>
    </location>
</feature>
<gene>
    <name evidence="2" type="ORF">H9735_10265</name>
</gene>
<evidence type="ECO:0000256" key="1">
    <source>
        <dbReference type="SAM" id="Phobius"/>
    </source>
</evidence>
<dbReference type="EMBL" id="DXEM01000032">
    <property type="protein sequence ID" value="HIX68485.1"/>
    <property type="molecule type" value="Genomic_DNA"/>
</dbReference>
<dbReference type="AlphaFoldDB" id="A0A9D2B9Q4"/>